<keyword evidence="1" id="KW-0472">Membrane</keyword>
<feature type="transmembrane region" description="Helical" evidence="1">
    <location>
        <begin position="35"/>
        <end position="54"/>
    </location>
</feature>
<dbReference type="AlphaFoldDB" id="A0A7C9M9F4"/>
<dbReference type="Proteomes" id="UP000483078">
    <property type="component" value="Unassembled WGS sequence"/>
</dbReference>
<keyword evidence="1" id="KW-1133">Transmembrane helix</keyword>
<evidence type="ECO:0000256" key="1">
    <source>
        <dbReference type="SAM" id="Phobius"/>
    </source>
</evidence>
<gene>
    <name evidence="2" type="ORF">FH759_09145</name>
</gene>
<comment type="caution">
    <text evidence="2">The sequence shown here is derived from an EMBL/GenBank/DDBJ whole genome shotgun (WGS) entry which is preliminary data.</text>
</comment>
<sequence length="61" mass="6263">MLRLALVIYILAGVTLAGIFMIAALTAGYDTLNPILIAVAAGAIAAMPISWMVARALSSDT</sequence>
<reference evidence="2 3" key="1">
    <citation type="submission" date="2019-06" db="EMBL/GenBank/DDBJ databases">
        <title>Enrichment of Autotrophic Halophilic Microorganisms from Red Sea Brine Pool Using Microbial Electrosynthesis System.</title>
        <authorList>
            <person name="Alqahtani M.F."/>
            <person name="Bajracharya S."/>
            <person name="Katuri K.P."/>
            <person name="Ali M."/>
            <person name="Saikaly P.E."/>
        </authorList>
    </citation>
    <scope>NUCLEOTIDE SEQUENCE [LARGE SCALE GENOMIC DNA]</scope>
    <source>
        <strain evidence="2">MES6</strain>
    </source>
</reference>
<protein>
    <submittedName>
        <fullName evidence="2">CTP synthetase</fullName>
    </submittedName>
</protein>
<dbReference type="RefSeq" id="WP_273249571.1">
    <property type="nucleotide sequence ID" value="NZ_VENJ01000012.1"/>
</dbReference>
<evidence type="ECO:0000313" key="2">
    <source>
        <dbReference type="EMBL" id="MTJ04841.1"/>
    </source>
</evidence>
<proteinExistence type="predicted"/>
<dbReference type="EMBL" id="VENJ01000012">
    <property type="protein sequence ID" value="MTJ04841.1"/>
    <property type="molecule type" value="Genomic_DNA"/>
</dbReference>
<evidence type="ECO:0000313" key="3">
    <source>
        <dbReference type="Proteomes" id="UP000483078"/>
    </source>
</evidence>
<feature type="transmembrane region" description="Helical" evidence="1">
    <location>
        <begin position="7"/>
        <end position="29"/>
    </location>
</feature>
<keyword evidence="1" id="KW-0812">Transmembrane</keyword>
<accession>A0A7C9M9F4</accession>
<name>A0A7C9M9F4_9RHOB</name>
<organism evidence="2 3">
    <name type="scientific">Sediminimonas qiaohouensis</name>
    <dbReference type="NCBI Taxonomy" id="552061"/>
    <lineage>
        <taxon>Bacteria</taxon>
        <taxon>Pseudomonadati</taxon>
        <taxon>Pseudomonadota</taxon>
        <taxon>Alphaproteobacteria</taxon>
        <taxon>Rhodobacterales</taxon>
        <taxon>Roseobacteraceae</taxon>
        <taxon>Sediminimonas</taxon>
    </lineage>
</organism>